<comment type="caution">
    <text evidence="3">The sequence shown here is derived from an EMBL/GenBank/DDBJ whole genome shotgun (WGS) entry which is preliminary data.</text>
</comment>
<feature type="region of interest" description="Disordered" evidence="1">
    <location>
        <begin position="500"/>
        <end position="525"/>
    </location>
</feature>
<proteinExistence type="predicted"/>
<evidence type="ECO:0000256" key="1">
    <source>
        <dbReference type="SAM" id="MobiDB-lite"/>
    </source>
</evidence>
<gene>
    <name evidence="3" type="ORF">EDD18DRAFT_1427978</name>
</gene>
<organism evidence="3 4">
    <name type="scientific">Armillaria luteobubalina</name>
    <dbReference type="NCBI Taxonomy" id="153913"/>
    <lineage>
        <taxon>Eukaryota</taxon>
        <taxon>Fungi</taxon>
        <taxon>Dikarya</taxon>
        <taxon>Basidiomycota</taxon>
        <taxon>Agaricomycotina</taxon>
        <taxon>Agaricomycetes</taxon>
        <taxon>Agaricomycetidae</taxon>
        <taxon>Agaricales</taxon>
        <taxon>Marasmiineae</taxon>
        <taxon>Physalacriaceae</taxon>
        <taxon>Armillaria</taxon>
    </lineage>
</organism>
<feature type="compositionally biased region" description="Basic and acidic residues" evidence="1">
    <location>
        <begin position="500"/>
        <end position="510"/>
    </location>
</feature>
<keyword evidence="4" id="KW-1185">Reference proteome</keyword>
<evidence type="ECO:0000313" key="3">
    <source>
        <dbReference type="EMBL" id="KAK0485474.1"/>
    </source>
</evidence>
<dbReference type="SUPFAM" id="SSF81383">
    <property type="entry name" value="F-box domain"/>
    <property type="match status" value="1"/>
</dbReference>
<reference evidence="3" key="1">
    <citation type="submission" date="2023-06" db="EMBL/GenBank/DDBJ databases">
        <authorList>
            <consortium name="Lawrence Berkeley National Laboratory"/>
            <person name="Ahrendt S."/>
            <person name="Sahu N."/>
            <person name="Indic B."/>
            <person name="Wong-Bajracharya J."/>
            <person name="Merenyi Z."/>
            <person name="Ke H.-M."/>
            <person name="Monk M."/>
            <person name="Kocsube S."/>
            <person name="Drula E."/>
            <person name="Lipzen A."/>
            <person name="Balint B."/>
            <person name="Henrissat B."/>
            <person name="Andreopoulos B."/>
            <person name="Martin F.M."/>
            <person name="Harder C.B."/>
            <person name="Rigling D."/>
            <person name="Ford K.L."/>
            <person name="Foster G.D."/>
            <person name="Pangilinan J."/>
            <person name="Papanicolaou A."/>
            <person name="Barry K."/>
            <person name="LaButti K."/>
            <person name="Viragh M."/>
            <person name="Koriabine M."/>
            <person name="Yan M."/>
            <person name="Riley R."/>
            <person name="Champramary S."/>
            <person name="Plett K.L."/>
            <person name="Tsai I.J."/>
            <person name="Slot J."/>
            <person name="Sipos G."/>
            <person name="Plett J."/>
            <person name="Nagy L.G."/>
            <person name="Grigoriev I.V."/>
        </authorList>
    </citation>
    <scope>NUCLEOTIDE SEQUENCE</scope>
    <source>
        <strain evidence="3">HWK02</strain>
    </source>
</reference>
<dbReference type="Pfam" id="PF12937">
    <property type="entry name" value="F-box-like"/>
    <property type="match status" value="1"/>
</dbReference>
<feature type="domain" description="F-box" evidence="2">
    <location>
        <begin position="20"/>
        <end position="69"/>
    </location>
</feature>
<name>A0AA39UJJ7_9AGAR</name>
<dbReference type="EMBL" id="JAUEPU010000050">
    <property type="protein sequence ID" value="KAK0485474.1"/>
    <property type="molecule type" value="Genomic_DNA"/>
</dbReference>
<dbReference type="AlphaFoldDB" id="A0AA39UJJ7"/>
<dbReference type="Proteomes" id="UP001175228">
    <property type="component" value="Unassembled WGS sequence"/>
</dbReference>
<accession>A0AA39UJJ7</accession>
<evidence type="ECO:0000313" key="4">
    <source>
        <dbReference type="Proteomes" id="UP001175228"/>
    </source>
</evidence>
<sequence length="525" mass="58407">MSSDKGISSSLDQPKPKAPIDVLPDDILLEIFSLGARSSNNTSFSFRVSTICQSWRSLAINNPCLWTALSVIITADVAPPPIPTGQSFDRSLVFPREVLISERSGDQDIDFSLEYESSGDDETEGFTEPHYLVLSQCLADIAHRIRSFRATTFDWPEMYHLCAWLKGIEMPHLEVCHLVAMCSEIRVYMPTYEDVLGPVHLLEYAQDDETLPVTSQDLLQRGTLQYPALKYVRCAGIPMDWGLLCTSNLRALCIQDQPAMERPGTELLRGILFNSKDTLEVLELSYAVGLYDEEPGDSPLSESRLTLPHVKQLKLTYYHPREAQHVLGAFDFPALCSVTMKSHNEDKDSTIVLAELLQYVDVEQLLDVVLTGISLPQEDFPEQEVNGAEEESLPLVLRFLRWLTRGNIHKLVLEYCCGDFLKFMNYRHESGGGEVNLAGLHALIVKVGTEDASVGIMSFVRDRLALGTVDGVYVGPVLEHMIVIVKPNVQEEADSLGDLKLAKDGKKDSNTTEQAVKVEGTDAAD</sequence>
<evidence type="ECO:0000259" key="2">
    <source>
        <dbReference type="Pfam" id="PF12937"/>
    </source>
</evidence>
<dbReference type="InterPro" id="IPR001810">
    <property type="entry name" value="F-box_dom"/>
</dbReference>
<dbReference type="Gene3D" id="1.20.1280.50">
    <property type="match status" value="1"/>
</dbReference>
<dbReference type="InterPro" id="IPR036047">
    <property type="entry name" value="F-box-like_dom_sf"/>
</dbReference>
<protein>
    <recommendedName>
        <fullName evidence="2">F-box domain-containing protein</fullName>
    </recommendedName>
</protein>